<protein>
    <submittedName>
        <fullName evidence="2">Uncharacterized protein LOC142171705</fullName>
    </submittedName>
</protein>
<gene>
    <name evidence="2" type="primary">LOC142171705</name>
</gene>
<name>A0AC58T2P9_TOBAC</name>
<reference evidence="2" key="2">
    <citation type="submission" date="2025-08" db="UniProtKB">
        <authorList>
            <consortium name="RefSeq"/>
        </authorList>
    </citation>
    <scope>IDENTIFICATION</scope>
    <source>
        <tissue evidence="2">Leaf</tissue>
    </source>
</reference>
<dbReference type="RefSeq" id="XP_075091497.1">
    <property type="nucleotide sequence ID" value="XM_075235396.1"/>
</dbReference>
<proteinExistence type="predicted"/>
<dbReference type="Proteomes" id="UP000790787">
    <property type="component" value="Chromosome 17"/>
</dbReference>
<evidence type="ECO:0000313" key="2">
    <source>
        <dbReference type="RefSeq" id="XP_075091497.1"/>
    </source>
</evidence>
<organism evidence="1 2">
    <name type="scientific">Nicotiana tabacum</name>
    <name type="common">Common tobacco</name>
    <dbReference type="NCBI Taxonomy" id="4097"/>
    <lineage>
        <taxon>Eukaryota</taxon>
        <taxon>Viridiplantae</taxon>
        <taxon>Streptophyta</taxon>
        <taxon>Embryophyta</taxon>
        <taxon>Tracheophyta</taxon>
        <taxon>Spermatophyta</taxon>
        <taxon>Magnoliopsida</taxon>
        <taxon>eudicotyledons</taxon>
        <taxon>Gunneridae</taxon>
        <taxon>Pentapetalae</taxon>
        <taxon>asterids</taxon>
        <taxon>lamiids</taxon>
        <taxon>Solanales</taxon>
        <taxon>Solanaceae</taxon>
        <taxon>Nicotianoideae</taxon>
        <taxon>Nicotianeae</taxon>
        <taxon>Nicotiana</taxon>
    </lineage>
</organism>
<accession>A0AC58T2P9</accession>
<sequence length="175" mass="19723">MVKAWIMNALSKEISKIALYYKTTKVAWDNLEERYGVANTSKNYSIQRAITTTTLGSSNIATYFTRLKGYWDELGTCTFGKLCTCGSLLEFIEGQQLIQFLSRLSDTYSTVRSNILMVILVPSIGKAYSLLIRDEKQREIKSDAPIFSSDSSSFLANSQSAHAPPQYNNPRNYTQ</sequence>
<keyword evidence="1" id="KW-1185">Reference proteome</keyword>
<evidence type="ECO:0000313" key="1">
    <source>
        <dbReference type="Proteomes" id="UP000790787"/>
    </source>
</evidence>
<reference evidence="1" key="1">
    <citation type="journal article" date="2014" name="Nat. Commun.">
        <title>The tobacco genome sequence and its comparison with those of tomato and potato.</title>
        <authorList>
            <person name="Sierro N."/>
            <person name="Battey J.N."/>
            <person name="Ouadi S."/>
            <person name="Bakaher N."/>
            <person name="Bovet L."/>
            <person name="Willig A."/>
            <person name="Goepfert S."/>
            <person name="Peitsch M.C."/>
            <person name="Ivanov N.V."/>
        </authorList>
    </citation>
    <scope>NUCLEOTIDE SEQUENCE [LARGE SCALE GENOMIC DNA]</scope>
</reference>